<keyword evidence="2" id="KW-1185">Reference proteome</keyword>
<dbReference type="RefSeq" id="YP_008241384.1">
    <property type="nucleotide sequence ID" value="NC_021796.1"/>
</dbReference>
<evidence type="ECO:0000313" key="2">
    <source>
        <dbReference type="Proteomes" id="UP000014715"/>
    </source>
</evidence>
<protein>
    <submittedName>
        <fullName evidence="1">Uncharacterized protein</fullName>
    </submittedName>
</protein>
<dbReference type="Proteomes" id="UP000014715">
    <property type="component" value="Segment"/>
</dbReference>
<organism evidence="1 2">
    <name type="scientific">Cellulophaga phage phi38:1</name>
    <dbReference type="NCBI Taxonomy" id="1327977"/>
    <lineage>
        <taxon>Viruses</taxon>
        <taxon>Duplodnaviria</taxon>
        <taxon>Heunggongvirae</taxon>
        <taxon>Uroviricota</taxon>
        <taxon>Caudoviricetes</taxon>
        <taxon>Pervagoviridae</taxon>
        <taxon>Callevirus</taxon>
        <taxon>Callevirus phi38una</taxon>
    </lineage>
</organism>
<accession>S0A1H2</accession>
<dbReference type="GeneID" id="16796868"/>
<reference evidence="1 2" key="1">
    <citation type="journal article" date="2013" name="Proc. Natl. Acad. Sci. U.S.A.">
        <title>Twelve previously unknown phage genera are ubiquitous in global oceans.</title>
        <authorList>
            <person name="Holmfeldt K."/>
            <person name="Solonenko N."/>
            <person name="Shah M."/>
            <person name="Corrier K."/>
            <person name="Riemann L."/>
            <person name="Verberkmoes N.C."/>
            <person name="Sullivan M.B."/>
        </authorList>
    </citation>
    <scope>NUCLEOTIDE SEQUENCE [LARGE SCALE GENOMIC DNA]</scope>
    <source>
        <strain evidence="1">Phi38:1</strain>
    </source>
</reference>
<dbReference type="EMBL" id="KC821614">
    <property type="protein sequence ID" value="AGO48033.1"/>
    <property type="molecule type" value="Genomic_DNA"/>
</dbReference>
<sequence>MGRVDRETGEGQYKYYVEVYDAKSGKWESEVRSYRIEQNVEDYPDVEGERKNFTKLK</sequence>
<name>S0A1H2_9CAUD</name>
<reference evidence="2" key="2">
    <citation type="submission" date="2013-03" db="EMBL/GenBank/DDBJ databases">
        <title>The Cellulophaga phages: a novel, diverse, and globally ubiquitous model system.</title>
        <authorList>
            <person name="Holmfeldt K."/>
            <person name="Solonenko N."/>
            <person name="Shah M."/>
            <person name="Corrier K."/>
            <person name="Riemann L."/>
            <person name="VerBerkmoes N.C."/>
            <person name="Sullivan M.B."/>
        </authorList>
    </citation>
    <scope>NUCLEOTIDE SEQUENCE [LARGE SCALE GENOMIC DNA]</scope>
</reference>
<proteinExistence type="predicted"/>
<gene>
    <name evidence="1" type="ORF">Phi38:1_gp003</name>
</gene>
<evidence type="ECO:0000313" key="1">
    <source>
        <dbReference type="EMBL" id="AGO48033.1"/>
    </source>
</evidence>
<dbReference type="KEGG" id="vg:16796868"/>